<dbReference type="AlphaFoldDB" id="A0A4Y1RIB7"/>
<dbReference type="InterPro" id="IPR014001">
    <property type="entry name" value="Helicase_ATP-bd"/>
</dbReference>
<dbReference type="Gene3D" id="3.40.50.300">
    <property type="entry name" value="P-loop containing nucleotide triphosphate hydrolases"/>
    <property type="match status" value="2"/>
</dbReference>
<evidence type="ECO:0000256" key="1">
    <source>
        <dbReference type="ARBA" id="ARBA00022741"/>
    </source>
</evidence>
<accession>A0A4Y1RIB7</accession>
<dbReference type="GO" id="GO:0036297">
    <property type="term" value="P:interstrand cross-link repair"/>
    <property type="evidence" value="ECO:0007669"/>
    <property type="project" value="TreeGrafter"/>
</dbReference>
<dbReference type="CDD" id="cd17923">
    <property type="entry name" value="DEXHc_Hrq1-like"/>
    <property type="match status" value="1"/>
</dbReference>
<dbReference type="Pfam" id="PF00271">
    <property type="entry name" value="Helicase_C"/>
    <property type="match status" value="1"/>
</dbReference>
<evidence type="ECO:0000313" key="6">
    <source>
        <dbReference type="EMBL" id="BBH04042.1"/>
    </source>
</evidence>
<dbReference type="GO" id="GO:0043138">
    <property type="term" value="F:3'-5' DNA helicase activity"/>
    <property type="evidence" value="ECO:0007669"/>
    <property type="project" value="TreeGrafter"/>
</dbReference>
<feature type="domain" description="Helicase C-terminal" evidence="5">
    <location>
        <begin position="644"/>
        <end position="803"/>
    </location>
</feature>
<dbReference type="InterPro" id="IPR011545">
    <property type="entry name" value="DEAD/DEAH_box_helicase_dom"/>
</dbReference>
<dbReference type="SUPFAM" id="SSF52540">
    <property type="entry name" value="P-loop containing nucleoside triphosphate hydrolases"/>
    <property type="match status" value="1"/>
</dbReference>
<keyword evidence="2" id="KW-0067">ATP-binding</keyword>
<dbReference type="GO" id="GO:0006289">
    <property type="term" value="P:nucleotide-excision repair"/>
    <property type="evidence" value="ECO:0007669"/>
    <property type="project" value="TreeGrafter"/>
</dbReference>
<dbReference type="CDD" id="cd18797">
    <property type="entry name" value="SF2_C_Hrq"/>
    <property type="match status" value="1"/>
</dbReference>
<feature type="domain" description="Helicase ATP-binding" evidence="4">
    <location>
        <begin position="428"/>
        <end position="609"/>
    </location>
</feature>
<dbReference type="SMART" id="SM00487">
    <property type="entry name" value="DEXDc"/>
    <property type="match status" value="1"/>
</dbReference>
<dbReference type="InterPro" id="IPR001650">
    <property type="entry name" value="Helicase_C-like"/>
</dbReference>
<dbReference type="GO" id="GO:0005524">
    <property type="term" value="F:ATP binding"/>
    <property type="evidence" value="ECO:0007669"/>
    <property type="project" value="UniProtKB-KW"/>
</dbReference>
<dbReference type="Pfam" id="PF00270">
    <property type="entry name" value="DEAD"/>
    <property type="match status" value="1"/>
</dbReference>
<evidence type="ECO:0000259" key="5">
    <source>
        <dbReference type="PROSITE" id="PS51194"/>
    </source>
</evidence>
<name>A0A4Y1RIB7_PRUDU</name>
<dbReference type="SMART" id="SM00490">
    <property type="entry name" value="HELICc"/>
    <property type="match status" value="1"/>
</dbReference>
<dbReference type="PROSITE" id="PS51192">
    <property type="entry name" value="HELICASE_ATP_BIND_1"/>
    <property type="match status" value="1"/>
</dbReference>
<dbReference type="PANTHER" id="PTHR47957">
    <property type="entry name" value="ATP-DEPENDENT HELICASE HRQ1"/>
    <property type="match status" value="1"/>
</dbReference>
<dbReference type="PANTHER" id="PTHR47957:SF3">
    <property type="entry name" value="ATP-DEPENDENT HELICASE HRQ1"/>
    <property type="match status" value="1"/>
</dbReference>
<dbReference type="GO" id="GO:0003676">
    <property type="term" value="F:nucleic acid binding"/>
    <property type="evidence" value="ECO:0007669"/>
    <property type="project" value="InterPro"/>
</dbReference>
<dbReference type="GO" id="GO:0005634">
    <property type="term" value="C:nucleus"/>
    <property type="evidence" value="ECO:0007669"/>
    <property type="project" value="TreeGrafter"/>
</dbReference>
<proteinExistence type="predicted"/>
<protein>
    <submittedName>
        <fullName evidence="6">Nucleic acid-binding protein</fullName>
    </submittedName>
</protein>
<reference evidence="6" key="1">
    <citation type="journal article" date="2019" name="Science">
        <title>Mutation of a bHLH transcription factor allowed almond domestication.</title>
        <authorList>
            <person name="Sanchez-Perez R."/>
            <person name="Pavan S."/>
            <person name="Mazzeo R."/>
            <person name="Moldovan C."/>
            <person name="Aiese Cigliano R."/>
            <person name="Del Cueto J."/>
            <person name="Ricciardi F."/>
            <person name="Lotti C."/>
            <person name="Ricciardi L."/>
            <person name="Dicenta F."/>
            <person name="Lopez-Marques R.L."/>
            <person name="Lindberg Moller B."/>
        </authorList>
    </citation>
    <scope>NUCLEOTIDE SEQUENCE</scope>
</reference>
<evidence type="ECO:0000259" key="4">
    <source>
        <dbReference type="PROSITE" id="PS51192"/>
    </source>
</evidence>
<dbReference type="PROSITE" id="PS51194">
    <property type="entry name" value="HELICASE_CTER"/>
    <property type="match status" value="1"/>
</dbReference>
<dbReference type="Gene3D" id="3.10.20.90">
    <property type="entry name" value="Phosphatidylinositol 3-kinase Catalytic Subunit, Chain A, domain 1"/>
    <property type="match status" value="1"/>
</dbReference>
<dbReference type="InterPro" id="IPR027417">
    <property type="entry name" value="P-loop_NTPase"/>
</dbReference>
<feature type="region of interest" description="Disordered" evidence="3">
    <location>
        <begin position="93"/>
        <end position="115"/>
    </location>
</feature>
<keyword evidence="1" id="KW-0547">Nucleotide-binding</keyword>
<evidence type="ECO:0000256" key="3">
    <source>
        <dbReference type="SAM" id="MobiDB-lite"/>
    </source>
</evidence>
<evidence type="ECO:0000256" key="2">
    <source>
        <dbReference type="ARBA" id="ARBA00022840"/>
    </source>
</evidence>
<sequence>MAENERQIQVRTLVGESSTVSVSVNDTIENFKSLLKRSFPPATRSLNFHLFFKATISSLILLGGKLGLQSKIGSLNIKPDEFLVLVPFSKKEPNNNQTQKSDQSKASLNGSDKSSTISNFADSAWSDMMQDLSSLRDNSSYQTPMEPIIGSFNLGDRTEAMNETATCCSSGAKRKKGLDSDDIMLDILRCSRRSKNVLDEHNFTRFVEVLASVSCLSDPYNGDCMLGRRVHLRRQGLGTGLPKSNGSSCLCPPWLKIIMKAFAFLNTFSAFIQSRQERTTSILLEQALGQLPKFGVELGLKDIKNLSVISPKFKTGNEISRDFSLEDLLISVKECDTAARGNEAKQSRITPAASNNLTENTLPLQELIDAMVQIHCYQWRWLSILEKALERKGRPVYVEVPHELSENMRSALHSIGITQLYSHQAESIQASLSGKNVVVATMTSSGKSLCYNLPVLEVLSQSSSSCALYLFPTKALAQDQLRALLAMTKGFDGSLNIGVYDGDTTQEERTWLRHNSRLLITNPDMLHVSILPHHRRFARILENIRFVVIDEAHIYKGAFGCHTAFILRRLRRLCSHVYGSDPSFVFSTATSANPHDHCMELASLPTLELIQNDGSPAARKLFILWILLWIKKLPILDVSCLFAEMVQHGLRCLAFCKTRKLCELVLCYTREILQQTAPHLVDSICAYRAGYIAQNRRRIESDFFDGKLCGIAATNALELGIDVGHIDVTLHLGFPGSISSLWQQAGRAGRRDRPSLAVYVAFEGPLDQYFMKYPKKLFGSPIECCHVDAKNQQKMPSHSVSIRSIETERYKVIDQQKKEILEEIEESSAFFQVYEGAVYMNQGKTYLVTSLDLSRKIASCYVADLKYYTKSRDCTDIHVMGSKYAYRPQLSNIQFSRTTARADPCKVTTTWLGYHCVSRGSNEIMETVDHVNQSTY</sequence>
<gene>
    <name evidence="6" type="ORF">Prudu_015077</name>
</gene>
<organism evidence="6">
    <name type="scientific">Prunus dulcis</name>
    <name type="common">Almond</name>
    <name type="synonym">Amygdalus dulcis</name>
    <dbReference type="NCBI Taxonomy" id="3755"/>
    <lineage>
        <taxon>Eukaryota</taxon>
        <taxon>Viridiplantae</taxon>
        <taxon>Streptophyta</taxon>
        <taxon>Embryophyta</taxon>
        <taxon>Tracheophyta</taxon>
        <taxon>Spermatophyta</taxon>
        <taxon>Magnoliopsida</taxon>
        <taxon>eudicotyledons</taxon>
        <taxon>Gunneridae</taxon>
        <taxon>Pentapetalae</taxon>
        <taxon>rosids</taxon>
        <taxon>fabids</taxon>
        <taxon>Rosales</taxon>
        <taxon>Rosaceae</taxon>
        <taxon>Amygdaloideae</taxon>
        <taxon>Amygdaleae</taxon>
        <taxon>Prunus</taxon>
    </lineage>
</organism>
<feature type="compositionally biased region" description="Polar residues" evidence="3">
    <location>
        <begin position="94"/>
        <end position="115"/>
    </location>
</feature>
<dbReference type="EMBL" id="AP019301">
    <property type="protein sequence ID" value="BBH04042.1"/>
    <property type="molecule type" value="Genomic_DNA"/>
</dbReference>